<evidence type="ECO:0000313" key="1">
    <source>
        <dbReference type="EMBL" id="OIQ80394.1"/>
    </source>
</evidence>
<organism evidence="1">
    <name type="scientific">mine drainage metagenome</name>
    <dbReference type="NCBI Taxonomy" id="410659"/>
    <lineage>
        <taxon>unclassified sequences</taxon>
        <taxon>metagenomes</taxon>
        <taxon>ecological metagenomes</taxon>
    </lineage>
</organism>
<name>A0A1J5QB27_9ZZZZ</name>
<dbReference type="AlphaFoldDB" id="A0A1J5QB27"/>
<proteinExistence type="predicted"/>
<accession>A0A1J5QB27</accession>
<comment type="caution">
    <text evidence="1">The sequence shown here is derived from an EMBL/GenBank/DDBJ whole genome shotgun (WGS) entry which is preliminary data.</text>
</comment>
<gene>
    <name evidence="1" type="ORF">GALL_378520</name>
</gene>
<reference evidence="1" key="1">
    <citation type="submission" date="2016-10" db="EMBL/GenBank/DDBJ databases">
        <title>Sequence of Gallionella enrichment culture.</title>
        <authorList>
            <person name="Poehlein A."/>
            <person name="Muehling M."/>
            <person name="Daniel R."/>
        </authorList>
    </citation>
    <scope>NUCLEOTIDE SEQUENCE</scope>
</reference>
<dbReference type="EMBL" id="MLJW01001067">
    <property type="protein sequence ID" value="OIQ80394.1"/>
    <property type="molecule type" value="Genomic_DNA"/>
</dbReference>
<evidence type="ECO:0008006" key="2">
    <source>
        <dbReference type="Google" id="ProtNLM"/>
    </source>
</evidence>
<protein>
    <recommendedName>
        <fullName evidence="2">DUF3800 domain-containing protein</fullName>
    </recommendedName>
</protein>
<sequence length="241" mass="27920">MKFEVYCDEANPDVLTSANPRARHLMIGSLWLPEELRNEIKSRVGALLERRQAWGEIKWSKVSPNRRDFYVELIDLFFAYGDNLRFRCIAVDRTQLNLALHDNDGELGFYKFYYQLLHHWILDFNAHRIFCDVKSNRDPKRLSSRQFVHSASIGSRRRTLEHPTAALFEGWDKTSRQYDATRRLAVVYEDFVVVVAMGLKQDGSLKANFVTCYQADNSIAKIRSSPVWSRAACLRLLAGSP</sequence>